<keyword evidence="1" id="KW-1185">Reference proteome</keyword>
<proteinExistence type="predicted"/>
<gene>
    <name evidence="2" type="primary">LOC141379249</name>
</gene>
<sequence>MNREGECEGCSEDAEQARCTCMDQELGVATKSIKNVRRELKHNEEVIAHRTRQQTKKVKLADYESEEERVEIKEDSKKRDDENAGSDEKIGETSEMGNSLMAPLLTSNGREEYQPWSFTDMHAIMEKLPHITEGGGNWLAKIMSLTQGYRLAIGDVRSLLGQVISNGELKLFEQEAGTHKFQSSTPFGNVATAWGAVMRKKFPAPPGAIHNIKFTPKVDETPAAYLMRCKQEWEAQTGTHSHANQLHEGVFRSAVLEGTPSCVKTALKANPDIPGSGSATWERHLIHHMDIAKNKADVSRSEVEELKNLLIKLQVKKARQKLIDKRKKNKEKGKQLVQSPDPELFYMAPVYNQPPKRQHQVKGPNRGGMGGQWGPGIYKGRGRGEGCFRCGQLNHQIRDCQNVQCFTCNQWGHISTRCPQGQNPKNPERGCTRRPRLCNTTRRASPKPWWTKPRTEWDTISTLGRT</sequence>
<organism evidence="1 2">
    <name type="scientific">Danio rerio</name>
    <name type="common">Zebrafish</name>
    <name type="synonym">Brachydanio rerio</name>
    <dbReference type="NCBI Taxonomy" id="7955"/>
    <lineage>
        <taxon>Eukaryota</taxon>
        <taxon>Metazoa</taxon>
        <taxon>Chordata</taxon>
        <taxon>Craniata</taxon>
        <taxon>Vertebrata</taxon>
        <taxon>Euteleostomi</taxon>
        <taxon>Actinopterygii</taxon>
        <taxon>Neopterygii</taxon>
        <taxon>Teleostei</taxon>
        <taxon>Ostariophysi</taxon>
        <taxon>Cypriniformes</taxon>
        <taxon>Danionidae</taxon>
        <taxon>Danioninae</taxon>
        <taxon>Danio</taxon>
    </lineage>
</organism>
<protein>
    <submittedName>
        <fullName evidence="2">Uncharacterized protein</fullName>
    </submittedName>
</protein>
<dbReference type="Proteomes" id="UP000000437">
    <property type="component" value="Chromosome 20"/>
</dbReference>
<evidence type="ECO:0000313" key="2">
    <source>
        <dbReference type="RefSeq" id="XP_073789415.1"/>
    </source>
</evidence>
<reference evidence="2" key="1">
    <citation type="submission" date="2025-08" db="UniProtKB">
        <authorList>
            <consortium name="RefSeq"/>
        </authorList>
    </citation>
    <scope>IDENTIFICATION</scope>
    <source>
        <strain evidence="2">Tuebingen</strain>
        <tissue evidence="2">Fibroblasts and whole tissue</tissue>
    </source>
</reference>
<evidence type="ECO:0000313" key="1">
    <source>
        <dbReference type="Proteomes" id="UP000000437"/>
    </source>
</evidence>
<accession>A0AC58I5A3</accession>
<name>A0AC58I5A3_DANRE</name>
<dbReference type="RefSeq" id="XP_073789415.1">
    <property type="nucleotide sequence ID" value="XM_073933314.1"/>
</dbReference>